<keyword evidence="2" id="KW-1185">Reference proteome</keyword>
<comment type="caution">
    <text evidence="1">The sequence shown here is derived from an EMBL/GenBank/DDBJ whole genome shotgun (WGS) entry which is preliminary data.</text>
</comment>
<dbReference type="SUPFAM" id="SSF140990">
    <property type="entry name" value="FtsH protease domain-like"/>
    <property type="match status" value="1"/>
</dbReference>
<gene>
    <name evidence="1" type="ORF">FF100_33560</name>
</gene>
<dbReference type="GO" id="GO:0004176">
    <property type="term" value="F:ATP-dependent peptidase activity"/>
    <property type="evidence" value="ECO:0007669"/>
    <property type="project" value="InterPro"/>
</dbReference>
<name>A0A5C4L8W7_9HYPH</name>
<dbReference type="AlphaFoldDB" id="A0A5C4L8W7"/>
<evidence type="ECO:0008006" key="3">
    <source>
        <dbReference type="Google" id="ProtNLM"/>
    </source>
</evidence>
<proteinExistence type="predicted"/>
<sequence length="154" mass="16181">MHSRAAIHEAGHAVAAVQLGLMLAHVSIVPDRDAAAHVALATSEGVSPKKLSIYGLAGGCAERAAFGGPSRGQTSDLAGVNRILRKIAPGEAEFGTLFTIARDEAEALVARNRFAIGIVARALDRELWIDGREVPPMLWRAGVAPEFVKGLPGR</sequence>
<dbReference type="GO" id="GO:0004222">
    <property type="term" value="F:metalloendopeptidase activity"/>
    <property type="evidence" value="ECO:0007669"/>
    <property type="project" value="InterPro"/>
</dbReference>
<protein>
    <recommendedName>
        <fullName evidence="3">Peptidase family M41</fullName>
    </recommendedName>
</protein>
<dbReference type="Gene3D" id="1.20.58.760">
    <property type="entry name" value="Peptidase M41"/>
    <property type="match status" value="1"/>
</dbReference>
<dbReference type="GO" id="GO:0005524">
    <property type="term" value="F:ATP binding"/>
    <property type="evidence" value="ECO:0007669"/>
    <property type="project" value="InterPro"/>
</dbReference>
<dbReference type="Proteomes" id="UP000305267">
    <property type="component" value="Unassembled WGS sequence"/>
</dbReference>
<organism evidence="1 2">
    <name type="scientific">Methylobacterium terricola</name>
    <dbReference type="NCBI Taxonomy" id="2583531"/>
    <lineage>
        <taxon>Bacteria</taxon>
        <taxon>Pseudomonadati</taxon>
        <taxon>Pseudomonadota</taxon>
        <taxon>Alphaproteobacteria</taxon>
        <taxon>Hyphomicrobiales</taxon>
        <taxon>Methylobacteriaceae</taxon>
        <taxon>Methylobacterium</taxon>
    </lineage>
</organism>
<dbReference type="GO" id="GO:0006508">
    <property type="term" value="P:proteolysis"/>
    <property type="evidence" value="ECO:0007669"/>
    <property type="project" value="InterPro"/>
</dbReference>
<evidence type="ECO:0000313" key="2">
    <source>
        <dbReference type="Proteomes" id="UP000305267"/>
    </source>
</evidence>
<dbReference type="EMBL" id="VDDA01000042">
    <property type="protein sequence ID" value="TNC07102.1"/>
    <property type="molecule type" value="Genomic_DNA"/>
</dbReference>
<dbReference type="RefSeq" id="WP_139040358.1">
    <property type="nucleotide sequence ID" value="NZ_VDDA01000042.1"/>
</dbReference>
<evidence type="ECO:0000313" key="1">
    <source>
        <dbReference type="EMBL" id="TNC07102.1"/>
    </source>
</evidence>
<dbReference type="InterPro" id="IPR037219">
    <property type="entry name" value="Peptidase_M41-like"/>
</dbReference>
<reference evidence="1 2" key="1">
    <citation type="submission" date="2019-06" db="EMBL/GenBank/DDBJ databases">
        <title>Genome of Methylobacterium sp. 17Sr1-39.</title>
        <authorList>
            <person name="Seo T."/>
        </authorList>
    </citation>
    <scope>NUCLEOTIDE SEQUENCE [LARGE SCALE GENOMIC DNA]</scope>
    <source>
        <strain evidence="1 2">17Sr1-39</strain>
    </source>
</reference>
<accession>A0A5C4L8W7</accession>